<feature type="binding site" evidence="15">
    <location>
        <position position="178"/>
    </location>
    <ligand>
        <name>ATP</name>
        <dbReference type="ChEBI" id="CHEBI:30616"/>
    </ligand>
</feature>
<evidence type="ECO:0000256" key="9">
    <source>
        <dbReference type="ARBA" id="ARBA00022741"/>
    </source>
</evidence>
<evidence type="ECO:0000256" key="1">
    <source>
        <dbReference type="ARBA" id="ARBA00004496"/>
    </source>
</evidence>
<evidence type="ECO:0000256" key="3">
    <source>
        <dbReference type="ARBA" id="ARBA00009256"/>
    </source>
</evidence>
<evidence type="ECO:0000256" key="6">
    <source>
        <dbReference type="ARBA" id="ARBA00022490"/>
    </source>
</evidence>
<organism evidence="16 17">
    <name type="scientific">Demequina capsici</name>
    <dbReference type="NCBI Taxonomy" id="3075620"/>
    <lineage>
        <taxon>Bacteria</taxon>
        <taxon>Bacillati</taxon>
        <taxon>Actinomycetota</taxon>
        <taxon>Actinomycetes</taxon>
        <taxon>Micrococcales</taxon>
        <taxon>Demequinaceae</taxon>
        <taxon>Demequina</taxon>
    </lineage>
</organism>
<evidence type="ECO:0000256" key="8">
    <source>
        <dbReference type="ARBA" id="ARBA00022655"/>
    </source>
</evidence>
<dbReference type="InterPro" id="IPR004821">
    <property type="entry name" value="Cyt_trans-like"/>
</dbReference>
<dbReference type="Pfam" id="PF02569">
    <property type="entry name" value="Pantoate_ligase"/>
    <property type="match status" value="1"/>
</dbReference>
<evidence type="ECO:0000256" key="13">
    <source>
        <dbReference type="ARBA" id="ARBA00055042"/>
    </source>
</evidence>
<feature type="binding site" evidence="15">
    <location>
        <position position="62"/>
    </location>
    <ligand>
        <name>(R)-pantoate</name>
        <dbReference type="ChEBI" id="CHEBI:15980"/>
    </ligand>
</feature>
<reference evidence="16 17" key="1">
    <citation type="submission" date="2023-09" db="EMBL/GenBank/DDBJ databases">
        <title>Demequina sp. a novel bacteria isolated from Capsicum annuum.</title>
        <authorList>
            <person name="Humaira Z."/>
            <person name="Lee J."/>
            <person name="Cho D."/>
        </authorList>
    </citation>
    <scope>NUCLEOTIDE SEQUENCE [LARGE SCALE GENOMIC DNA]</scope>
    <source>
        <strain evidence="16 17">OYTSA14</strain>
    </source>
</reference>
<dbReference type="InterPro" id="IPR003721">
    <property type="entry name" value="Pantoate_ligase"/>
</dbReference>
<evidence type="ECO:0000256" key="15">
    <source>
        <dbReference type="HAMAP-Rule" id="MF_00158"/>
    </source>
</evidence>
<feature type="binding site" evidence="15">
    <location>
        <position position="155"/>
    </location>
    <ligand>
        <name>(R)-pantoate</name>
        <dbReference type="ChEBI" id="CHEBI:15980"/>
    </ligand>
</feature>
<proteinExistence type="inferred from homology"/>
<dbReference type="InterPro" id="IPR042176">
    <property type="entry name" value="Pantoate_ligase_C"/>
</dbReference>
<dbReference type="PANTHER" id="PTHR21299">
    <property type="entry name" value="CYTIDYLATE KINASE/PANTOATE-BETA-ALANINE LIGASE"/>
    <property type="match status" value="1"/>
</dbReference>
<evidence type="ECO:0000313" key="17">
    <source>
        <dbReference type="Proteomes" id="UP001304125"/>
    </source>
</evidence>
<evidence type="ECO:0000256" key="2">
    <source>
        <dbReference type="ARBA" id="ARBA00004990"/>
    </source>
</evidence>
<dbReference type="HAMAP" id="MF_00158">
    <property type="entry name" value="PanC"/>
    <property type="match status" value="1"/>
</dbReference>
<keyword evidence="7 15" id="KW-0436">Ligase</keyword>
<dbReference type="SUPFAM" id="SSF52374">
    <property type="entry name" value="Nucleotidylyl transferase"/>
    <property type="match status" value="1"/>
</dbReference>
<accession>A0AA96J808</accession>
<feature type="binding site" evidence="15">
    <location>
        <begin position="186"/>
        <end position="189"/>
    </location>
    <ligand>
        <name>ATP</name>
        <dbReference type="ChEBI" id="CHEBI:30616"/>
    </ligand>
</feature>
<feature type="binding site" evidence="15">
    <location>
        <position position="62"/>
    </location>
    <ligand>
        <name>beta-alanine</name>
        <dbReference type="ChEBI" id="CHEBI:57966"/>
    </ligand>
</feature>
<feature type="active site" description="Proton donor" evidence="15">
    <location>
        <position position="38"/>
    </location>
</feature>
<dbReference type="Gene3D" id="3.40.50.620">
    <property type="entry name" value="HUPs"/>
    <property type="match status" value="1"/>
</dbReference>
<evidence type="ECO:0000256" key="10">
    <source>
        <dbReference type="ARBA" id="ARBA00022840"/>
    </source>
</evidence>
<dbReference type="FunFam" id="3.40.50.620:FF:000114">
    <property type="entry name" value="Pantothenate synthetase"/>
    <property type="match status" value="1"/>
</dbReference>
<dbReference type="PANTHER" id="PTHR21299:SF1">
    <property type="entry name" value="PANTOATE--BETA-ALANINE LIGASE"/>
    <property type="match status" value="1"/>
</dbReference>
<dbReference type="GO" id="GO:0005524">
    <property type="term" value="F:ATP binding"/>
    <property type="evidence" value="ECO:0007669"/>
    <property type="project" value="UniProtKB-KW"/>
</dbReference>
<keyword evidence="6 15" id="KW-0963">Cytoplasm</keyword>
<protein>
    <recommendedName>
        <fullName evidence="5 15">Pantothenate synthetase</fullName>
        <shortName evidence="15">PS</shortName>
        <ecNumber evidence="4 15">6.3.2.1</ecNumber>
    </recommendedName>
    <alternativeName>
        <fullName evidence="14 15">Pantoate--beta-alanine ligase</fullName>
    </alternativeName>
    <alternativeName>
        <fullName evidence="11 15">Pantoate-activating enzyme</fullName>
    </alternativeName>
</protein>
<feature type="binding site" evidence="15">
    <location>
        <begin position="31"/>
        <end position="38"/>
    </location>
    <ligand>
        <name>ATP</name>
        <dbReference type="ChEBI" id="CHEBI:30616"/>
    </ligand>
</feature>
<comment type="subcellular location">
    <subcellularLocation>
        <location evidence="1 15">Cytoplasm</location>
    </subcellularLocation>
</comment>
<feature type="binding site" evidence="15">
    <location>
        <begin position="149"/>
        <end position="152"/>
    </location>
    <ligand>
        <name>ATP</name>
        <dbReference type="ChEBI" id="CHEBI:30616"/>
    </ligand>
</feature>
<dbReference type="InterPro" id="IPR014729">
    <property type="entry name" value="Rossmann-like_a/b/a_fold"/>
</dbReference>
<dbReference type="NCBIfam" id="TIGR00018">
    <property type="entry name" value="panC"/>
    <property type="match status" value="1"/>
</dbReference>
<dbReference type="EC" id="6.3.2.1" evidence="4 15"/>
<comment type="catalytic activity">
    <reaction evidence="12 15">
        <text>(R)-pantoate + beta-alanine + ATP = (R)-pantothenate + AMP + diphosphate + H(+)</text>
        <dbReference type="Rhea" id="RHEA:10912"/>
        <dbReference type="ChEBI" id="CHEBI:15378"/>
        <dbReference type="ChEBI" id="CHEBI:15980"/>
        <dbReference type="ChEBI" id="CHEBI:29032"/>
        <dbReference type="ChEBI" id="CHEBI:30616"/>
        <dbReference type="ChEBI" id="CHEBI:33019"/>
        <dbReference type="ChEBI" id="CHEBI:57966"/>
        <dbReference type="ChEBI" id="CHEBI:456215"/>
        <dbReference type="EC" id="6.3.2.1"/>
    </reaction>
</comment>
<dbReference type="EMBL" id="CP134879">
    <property type="protein sequence ID" value="WNM24930.1"/>
    <property type="molecule type" value="Genomic_DNA"/>
</dbReference>
<comment type="miscellaneous">
    <text evidence="15">The reaction proceeds by a bi uni uni bi ping pong mechanism.</text>
</comment>
<comment type="pathway">
    <text evidence="2 15">Cofactor biosynthesis; (R)-pantothenate biosynthesis; (R)-pantothenate from (R)-pantoate and beta-alanine: step 1/1.</text>
</comment>
<comment type="similarity">
    <text evidence="3 15">Belongs to the pantothenate synthetase family.</text>
</comment>
<evidence type="ECO:0000256" key="7">
    <source>
        <dbReference type="ARBA" id="ARBA00022598"/>
    </source>
</evidence>
<evidence type="ECO:0000313" key="16">
    <source>
        <dbReference type="EMBL" id="WNM24930.1"/>
    </source>
</evidence>
<dbReference type="AlphaFoldDB" id="A0AA96J808"/>
<dbReference type="CDD" id="cd00560">
    <property type="entry name" value="PanC"/>
    <property type="match status" value="1"/>
</dbReference>
<evidence type="ECO:0000256" key="12">
    <source>
        <dbReference type="ARBA" id="ARBA00048258"/>
    </source>
</evidence>
<dbReference type="RefSeq" id="WP_313499438.1">
    <property type="nucleotide sequence ID" value="NZ_CP134879.1"/>
</dbReference>
<evidence type="ECO:0000256" key="14">
    <source>
        <dbReference type="ARBA" id="ARBA00077433"/>
    </source>
</evidence>
<keyword evidence="10 15" id="KW-0067">ATP-binding</keyword>
<evidence type="ECO:0000256" key="4">
    <source>
        <dbReference type="ARBA" id="ARBA00012219"/>
    </source>
</evidence>
<dbReference type="Proteomes" id="UP001304125">
    <property type="component" value="Chromosome"/>
</dbReference>
<comment type="subunit">
    <text evidence="15">Homodimer.</text>
</comment>
<dbReference type="GO" id="GO:0005829">
    <property type="term" value="C:cytosol"/>
    <property type="evidence" value="ECO:0007669"/>
    <property type="project" value="TreeGrafter"/>
</dbReference>
<sequence length="284" mass="29915">MRIVTTLAELRELEPPRRGDAPGRRAVVMTMGALHAGHLALVRTARVSADQVVVSVFVNPLQFNDAGDLASYPRTLEADAALLESAGVDVLFAPEASAMYPHGDPTVTVSAGAIGEVLEGAHRPGHFDGVLTVVLKLMHLVRPDVAFFGQKDAQQLIAIRAMVRDLDLPVQIQAVPTVRDTDGLALSSRNVHLSTEERERALSLSRALNAARQAAEAGASVVDTLAAGRAVLAHAADVVVDYLAALDPSDAHPVAGDHRGDVVIAVAATVGATRLIDNVVTRIR</sequence>
<evidence type="ECO:0000256" key="11">
    <source>
        <dbReference type="ARBA" id="ARBA00032806"/>
    </source>
</evidence>
<evidence type="ECO:0000256" key="5">
    <source>
        <dbReference type="ARBA" id="ARBA00014155"/>
    </source>
</evidence>
<dbReference type="GO" id="GO:0015940">
    <property type="term" value="P:pantothenate biosynthetic process"/>
    <property type="evidence" value="ECO:0007669"/>
    <property type="project" value="UniProtKB-UniRule"/>
</dbReference>
<comment type="function">
    <text evidence="13 15">Catalyzes the condensation of pantoate with beta-alanine in an ATP-dependent reaction via a pantoyl-adenylate intermediate.</text>
</comment>
<dbReference type="GO" id="GO:0004592">
    <property type="term" value="F:pantoate-beta-alanine ligase activity"/>
    <property type="evidence" value="ECO:0007669"/>
    <property type="project" value="UniProtKB-UniRule"/>
</dbReference>
<keyword evidence="9 15" id="KW-0547">Nucleotide-binding</keyword>
<dbReference type="Gene3D" id="3.30.1300.10">
    <property type="entry name" value="Pantoate-beta-alanine ligase, C-terminal domain"/>
    <property type="match status" value="1"/>
</dbReference>
<dbReference type="NCBIfam" id="TIGR00125">
    <property type="entry name" value="cyt_tran_rel"/>
    <property type="match status" value="1"/>
</dbReference>
<keyword evidence="17" id="KW-1185">Reference proteome</keyword>
<name>A0AA96J808_9MICO</name>
<keyword evidence="8 15" id="KW-0566">Pantothenate biosynthesis</keyword>
<gene>
    <name evidence="15 16" type="primary">panC</name>
    <name evidence="16" type="ORF">RN606_01910</name>
</gene>